<dbReference type="InterPro" id="IPR012334">
    <property type="entry name" value="Pectin_lyas_fold"/>
</dbReference>
<dbReference type="Pfam" id="PF12708">
    <property type="entry name" value="Pect-lyase_RHGA_epim"/>
    <property type="match status" value="1"/>
</dbReference>
<feature type="signal peptide" evidence="1">
    <location>
        <begin position="1"/>
        <end position="21"/>
    </location>
</feature>
<sequence>MNRLKTLSLILLTLTTVPSFALKTKKDGPSVEIEISRTATHVVRITNDTLVLISGSTYLFTVDTPEDKGLVSTQIGVQQLPQQLRAKDASVQTYRVMARDGSVKTEGELLNGDKLVVSSADGKSSKTYYIALKPMAVGGQLNLQQKNMTLNTRAELTLYFTAGQRTPNATVSIFLPRGIQPTLENTTVNVIGRGDVKLKDLATQSIGRVGSNYSYSKVGSVNITAAANGAAILSFNNLDLRPANGPDLKIVISGVKLETAGAYTFKASYTTNKPEILTSAGIGAETATLNVTSNVSDFERVLNKDIQYKETADSYTTANFSWGVNNNIQNPALMQSLDHGKNWKSLPAKIDSKKGFATVTGLQPNKLYHFKLIVKDGPNKGSSNVLKFYSGKMDVKSLGAKGDGKQDDTQAINEAIATINDMGGGTLLFSSGTYNVRTVHLKSNVYLFLNKDATIKAIKGADAPEPTWFSDKKYRSGLSPTAPGPYADPENYMTKQDVGHHYFRNTMFFGERLDNVKIIGRGLITGDGNLVNGDGVMNNTPDNRADKMFTLKLCTNLEIGGIYHPEDLWYDESKDEPYYIQKDGSKSFDHDNMLKIERGGHFALLATGTDHINVHDTYFAKYNTTNARDIYDFMGCNNVTVTNIYSKVSSDDIVKPGSDCALGFTRPARNYKVRNIIGDTNCNLFQIGSETADDIKDICVDNIYVLGANKAGFSISTNDGAHISDIHLNCGHTGKLHSRSKMFRTRAPFFISISNRARILGATVGRYVFMENGIKHDELLVQNVNIGKVENIILNGIDIAEVYSGSSYGGKNGRWKAYDGKQEKATPIVAGYKLPDPETVTGGLNFKLPNGLHTGYIKNIVFNDVHVLVKGGNAAADTANLAPELGVGQYNVANLKVQPSYGIWARHVSGLTVKNSTFNYEKRDSRYGIFLDDVLGARFSALKLVRAKDNATVIKLKNSSDVAIEDVVYFNDEWGKLPLKLAQ</sequence>
<dbReference type="CAZy" id="GH28">
    <property type="family name" value="Glycoside Hydrolase Family 28"/>
</dbReference>
<evidence type="ECO:0000313" key="4">
    <source>
        <dbReference type="Proteomes" id="UP000000852"/>
    </source>
</evidence>
<dbReference type="STRING" id="485917.Phep_3754"/>
<reference evidence="3 4" key="1">
    <citation type="journal article" date="2009" name="Stand. Genomic Sci.">
        <title>Complete genome sequence of Pedobacter heparinus type strain (HIM 762-3).</title>
        <authorList>
            <person name="Han C."/>
            <person name="Spring S."/>
            <person name="Lapidus A."/>
            <person name="Del Rio T.G."/>
            <person name="Tice H."/>
            <person name="Copeland A."/>
            <person name="Cheng J.F."/>
            <person name="Lucas S."/>
            <person name="Chen F."/>
            <person name="Nolan M."/>
            <person name="Bruce D."/>
            <person name="Goodwin L."/>
            <person name="Pitluck S."/>
            <person name="Ivanova N."/>
            <person name="Mavromatis K."/>
            <person name="Mikhailova N."/>
            <person name="Pati A."/>
            <person name="Chen A."/>
            <person name="Palaniappan K."/>
            <person name="Land M."/>
            <person name="Hauser L."/>
            <person name="Chang Y.J."/>
            <person name="Jeffries C.C."/>
            <person name="Saunders E."/>
            <person name="Chertkov O."/>
            <person name="Brettin T."/>
            <person name="Goker M."/>
            <person name="Rohde M."/>
            <person name="Bristow J."/>
            <person name="Eisen J.A."/>
            <person name="Markowitz V."/>
            <person name="Hugenholtz P."/>
            <person name="Kyrpides N.C."/>
            <person name="Klenk H.P."/>
            <person name="Detter J.C."/>
        </authorList>
    </citation>
    <scope>NUCLEOTIDE SEQUENCE [LARGE SCALE GENOMIC DNA]</scope>
    <source>
        <strain evidence="4">ATCC 13125 / DSM 2366 / CIP 104194 / JCM 7457 / NBRC 12017 / NCIMB 9290 / NRRL B-14731 / HIM 762-3</strain>
    </source>
</reference>
<dbReference type="InterPro" id="IPR011050">
    <property type="entry name" value="Pectin_lyase_fold/virulence"/>
</dbReference>
<evidence type="ECO:0000313" key="3">
    <source>
        <dbReference type="EMBL" id="ACU05945.1"/>
    </source>
</evidence>
<dbReference type="HOGENOM" id="CLU_303014_0_0_10"/>
<protein>
    <submittedName>
        <fullName evidence="3">Endopygalactorunase</fullName>
    </submittedName>
</protein>
<dbReference type="InterPro" id="IPR034650">
    <property type="entry name" value="YuaB-like"/>
</dbReference>
<accession>C6XUT7</accession>
<proteinExistence type="predicted"/>
<dbReference type="CDD" id="cd14670">
    <property type="entry name" value="BslA_like"/>
    <property type="match status" value="1"/>
</dbReference>
<dbReference type="eggNOG" id="COG5434">
    <property type="taxonomic scope" value="Bacteria"/>
</dbReference>
<evidence type="ECO:0000259" key="2">
    <source>
        <dbReference type="Pfam" id="PF12708"/>
    </source>
</evidence>
<dbReference type="RefSeq" id="WP_015809554.1">
    <property type="nucleotide sequence ID" value="NC_013061.1"/>
</dbReference>
<feature type="domain" description="Rhamnogalacturonase A/B/Epimerase-like pectate lyase" evidence="2">
    <location>
        <begin position="394"/>
        <end position="448"/>
    </location>
</feature>
<dbReference type="InterPro" id="IPR051801">
    <property type="entry name" value="GH28_Enzymes"/>
</dbReference>
<dbReference type="PANTHER" id="PTHR31339:SF9">
    <property type="entry name" value="PLASMIN AND FIBRONECTIN-BINDING PROTEIN A"/>
    <property type="match status" value="1"/>
</dbReference>
<dbReference type="AlphaFoldDB" id="C6XUT7"/>
<feature type="chain" id="PRO_5002973294" evidence="1">
    <location>
        <begin position="22"/>
        <end position="983"/>
    </location>
</feature>
<keyword evidence="1" id="KW-0732">Signal</keyword>
<gene>
    <name evidence="3" type="ordered locus">Phep_3754</name>
</gene>
<dbReference type="SUPFAM" id="SSF51126">
    <property type="entry name" value="Pectin lyase-like"/>
    <property type="match status" value="1"/>
</dbReference>
<evidence type="ECO:0000256" key="1">
    <source>
        <dbReference type="SAM" id="SignalP"/>
    </source>
</evidence>
<name>C6XUT7_PEDHD</name>
<dbReference type="PANTHER" id="PTHR31339">
    <property type="entry name" value="PECTIN LYASE-RELATED"/>
    <property type="match status" value="1"/>
</dbReference>
<organism evidence="3 4">
    <name type="scientific">Pedobacter heparinus (strain ATCC 13125 / DSM 2366 / CIP 104194 / JCM 7457 / NBRC 12017 / NCIMB 9290 / NRRL B-14731 / HIM 762-3)</name>
    <dbReference type="NCBI Taxonomy" id="485917"/>
    <lineage>
        <taxon>Bacteria</taxon>
        <taxon>Pseudomonadati</taxon>
        <taxon>Bacteroidota</taxon>
        <taxon>Sphingobacteriia</taxon>
        <taxon>Sphingobacteriales</taxon>
        <taxon>Sphingobacteriaceae</taxon>
        <taxon>Pedobacter</taxon>
    </lineage>
</organism>
<dbReference type="InterPro" id="IPR024535">
    <property type="entry name" value="RHGA/B-epi-like_pectate_lyase"/>
</dbReference>
<dbReference type="OrthoDB" id="9795222at2"/>
<dbReference type="KEGG" id="phe:Phep_3754"/>
<keyword evidence="4" id="KW-1185">Reference proteome</keyword>
<dbReference type="Gene3D" id="2.160.20.10">
    <property type="entry name" value="Single-stranded right-handed beta-helix, Pectin lyase-like"/>
    <property type="match status" value="1"/>
</dbReference>
<dbReference type="Proteomes" id="UP000000852">
    <property type="component" value="Chromosome"/>
</dbReference>
<dbReference type="EMBL" id="CP001681">
    <property type="protein sequence ID" value="ACU05945.1"/>
    <property type="molecule type" value="Genomic_DNA"/>
</dbReference>